<organism evidence="3 4">
    <name type="scientific">Lacticaseibacillus baoqingensis</name>
    <dbReference type="NCBI Taxonomy" id="2486013"/>
    <lineage>
        <taxon>Bacteria</taxon>
        <taxon>Bacillati</taxon>
        <taxon>Bacillota</taxon>
        <taxon>Bacilli</taxon>
        <taxon>Lactobacillales</taxon>
        <taxon>Lactobacillaceae</taxon>
        <taxon>Lacticaseibacillus</taxon>
    </lineage>
</organism>
<dbReference type="PANTHER" id="PTHR21621:SF0">
    <property type="entry name" value="BETA-CITRYLGLUTAMATE SYNTHASE B-RELATED"/>
    <property type="match status" value="1"/>
</dbReference>
<keyword evidence="1" id="KW-0547">Nucleotide-binding</keyword>
<name>A0ABW4E663_9LACO</name>
<reference evidence="4" key="1">
    <citation type="journal article" date="2019" name="Int. J. Syst. Evol. Microbiol.">
        <title>The Global Catalogue of Microorganisms (GCM) 10K type strain sequencing project: providing services to taxonomists for standard genome sequencing and annotation.</title>
        <authorList>
            <consortium name="The Broad Institute Genomics Platform"/>
            <consortium name="The Broad Institute Genome Sequencing Center for Infectious Disease"/>
            <person name="Wu L."/>
            <person name="Ma J."/>
        </authorList>
    </citation>
    <scope>NUCLEOTIDE SEQUENCE [LARGE SCALE GENOMIC DNA]</scope>
    <source>
        <strain evidence="4">CCM 8903</strain>
    </source>
</reference>
<feature type="domain" description="ATP-grasp" evidence="2">
    <location>
        <begin position="101"/>
        <end position="297"/>
    </location>
</feature>
<gene>
    <name evidence="3" type="ORF">ACFQ5J_04355</name>
</gene>
<dbReference type="EMBL" id="JBHTON010000009">
    <property type="protein sequence ID" value="MFD1484463.1"/>
    <property type="molecule type" value="Genomic_DNA"/>
</dbReference>
<evidence type="ECO:0000313" key="3">
    <source>
        <dbReference type="EMBL" id="MFD1484463.1"/>
    </source>
</evidence>
<dbReference type="Proteomes" id="UP001597252">
    <property type="component" value="Unassembled WGS sequence"/>
</dbReference>
<dbReference type="SUPFAM" id="SSF56059">
    <property type="entry name" value="Glutathione synthetase ATP-binding domain-like"/>
    <property type="match status" value="1"/>
</dbReference>
<keyword evidence="3" id="KW-0436">Ligase</keyword>
<dbReference type="PROSITE" id="PS50975">
    <property type="entry name" value="ATP_GRASP"/>
    <property type="match status" value="1"/>
</dbReference>
<dbReference type="RefSeq" id="WP_125752539.1">
    <property type="nucleotide sequence ID" value="NZ_JBHTON010000009.1"/>
</dbReference>
<proteinExistence type="predicted"/>
<comment type="caution">
    <text evidence="3">The sequence shown here is derived from an EMBL/GenBank/DDBJ whole genome shotgun (WGS) entry which is preliminary data.</text>
</comment>
<dbReference type="Gene3D" id="3.30.470.20">
    <property type="entry name" value="ATP-grasp fold, B domain"/>
    <property type="match status" value="1"/>
</dbReference>
<evidence type="ECO:0000313" key="4">
    <source>
        <dbReference type="Proteomes" id="UP001597252"/>
    </source>
</evidence>
<evidence type="ECO:0000259" key="2">
    <source>
        <dbReference type="PROSITE" id="PS50975"/>
    </source>
</evidence>
<keyword evidence="1" id="KW-0067">ATP-binding</keyword>
<dbReference type="GO" id="GO:0016874">
    <property type="term" value="F:ligase activity"/>
    <property type="evidence" value="ECO:0007669"/>
    <property type="project" value="UniProtKB-KW"/>
</dbReference>
<sequence length="320" mass="35319">MTAKVYVLQENMEWTQHLVTQLEAQAIPYEVWDLSSGTLDLASTPPAGIFYNRMSASAHTRGHRFAPEYAAQVIKWLENNHRLVLNGTDAITLEVSKVQQYLALAQSGIQTPKTVAVLGKDRLVEAAEQFNVFPLITKHNRAGKGAGVHRFDSVAELAAYVDSPDFEEPTDGITLLQAYIKPYDGRVRRSEFIGRRFLYTVAIDSSQGFELCPADECQIPNRGQSKFEIVDPLPQAQQAAYEAFLEANHLDVAAVEWVQAEDGQIYVYDVNTNTNYNEQAESAAGVHAHEHLARYLGAALNWAETTGQGTGIATAAALNH</sequence>
<evidence type="ECO:0000256" key="1">
    <source>
        <dbReference type="PROSITE-ProRule" id="PRU00409"/>
    </source>
</evidence>
<dbReference type="PANTHER" id="PTHR21621">
    <property type="entry name" value="RIBOSOMAL PROTEIN S6 MODIFICATION PROTEIN"/>
    <property type="match status" value="1"/>
</dbReference>
<protein>
    <submittedName>
        <fullName evidence="3">RimK family alpha-L-glutamate ligase</fullName>
    </submittedName>
</protein>
<accession>A0ABW4E663</accession>
<keyword evidence="4" id="KW-1185">Reference proteome</keyword>
<dbReference type="InterPro" id="IPR011761">
    <property type="entry name" value="ATP-grasp"/>
</dbReference>